<comment type="caution">
    <text evidence="2">The sequence shown here is derived from an EMBL/GenBank/DDBJ whole genome shotgun (WGS) entry which is preliminary data.</text>
</comment>
<protein>
    <submittedName>
        <fullName evidence="2">Uncharacterized protein</fullName>
    </submittedName>
</protein>
<reference evidence="2 3" key="1">
    <citation type="submission" date="2018-01" db="EMBL/GenBank/DDBJ databases">
        <title>Genomic Sequence of Chromobacterium MWU13-2610 from wild cranberry bogs within the Cape Cod National Seashore.</title>
        <authorList>
            <person name="O'Hara-Hanley K."/>
            <person name="Soby S."/>
            <person name="Harrison A."/>
        </authorList>
    </citation>
    <scope>NUCLEOTIDE SEQUENCE [LARGE SCALE GENOMIC DNA]</scope>
    <source>
        <strain evidence="2 3">MWU13-2610</strain>
    </source>
</reference>
<sequence>MKRSAFHAISGSIAMLSIASFWTSTLVSELLFDHEAITLVKHAIAYTGIPILVLAMIMTGATGNLIGRERKGRLLDEKKKRMPIIAINGLLIMIPSALFLYHKASLGQFDRAFYLVQAIELSIGLIQLLLMGKNFRAGLRIAGRLRASAARI</sequence>
<organism evidence="2 3">
    <name type="scientific">Chromobacterium sinusclupearum</name>
    <dbReference type="NCBI Taxonomy" id="2077146"/>
    <lineage>
        <taxon>Bacteria</taxon>
        <taxon>Pseudomonadati</taxon>
        <taxon>Pseudomonadota</taxon>
        <taxon>Betaproteobacteria</taxon>
        <taxon>Neisseriales</taxon>
        <taxon>Chromobacteriaceae</taxon>
        <taxon>Chromobacterium</taxon>
    </lineage>
</organism>
<keyword evidence="1" id="KW-0472">Membrane</keyword>
<dbReference type="Proteomes" id="UP000236416">
    <property type="component" value="Unassembled WGS sequence"/>
</dbReference>
<dbReference type="EMBL" id="PPTF01000073">
    <property type="protein sequence ID" value="POA97506.1"/>
    <property type="molecule type" value="Genomic_DNA"/>
</dbReference>
<keyword evidence="1" id="KW-0812">Transmembrane</keyword>
<keyword evidence="1" id="KW-1133">Transmembrane helix</keyword>
<evidence type="ECO:0000256" key="1">
    <source>
        <dbReference type="SAM" id="Phobius"/>
    </source>
</evidence>
<evidence type="ECO:0000313" key="2">
    <source>
        <dbReference type="EMBL" id="POA97506.1"/>
    </source>
</evidence>
<evidence type="ECO:0000313" key="3">
    <source>
        <dbReference type="Proteomes" id="UP000236416"/>
    </source>
</evidence>
<gene>
    <name evidence="2" type="ORF">C2134_16910</name>
</gene>
<feature type="transmembrane region" description="Helical" evidence="1">
    <location>
        <begin position="113"/>
        <end position="131"/>
    </location>
</feature>
<dbReference type="RefSeq" id="WP_103321281.1">
    <property type="nucleotide sequence ID" value="NZ_PPTF01000073.1"/>
</dbReference>
<keyword evidence="3" id="KW-1185">Reference proteome</keyword>
<dbReference type="AlphaFoldDB" id="A0A2K4MKA7"/>
<feature type="transmembrane region" description="Helical" evidence="1">
    <location>
        <begin position="43"/>
        <end position="61"/>
    </location>
</feature>
<proteinExistence type="predicted"/>
<accession>A0A2K4MKA7</accession>
<feature type="transmembrane region" description="Helical" evidence="1">
    <location>
        <begin position="82"/>
        <end position="101"/>
    </location>
</feature>
<feature type="transmembrane region" description="Helical" evidence="1">
    <location>
        <begin position="5"/>
        <end position="23"/>
    </location>
</feature>
<name>A0A2K4MKA7_9NEIS</name>